<feature type="non-terminal residue" evidence="3">
    <location>
        <position position="1"/>
    </location>
</feature>
<dbReference type="OrthoDB" id="439192at2759"/>
<dbReference type="Proteomes" id="UP000257109">
    <property type="component" value="Unassembled WGS sequence"/>
</dbReference>
<gene>
    <name evidence="3" type="ORF">CR513_03164</name>
</gene>
<dbReference type="EMBL" id="QJKJ01000530">
    <property type="protein sequence ID" value="RDY12087.1"/>
    <property type="molecule type" value="Genomic_DNA"/>
</dbReference>
<reference evidence="3" key="1">
    <citation type="submission" date="2018-05" db="EMBL/GenBank/DDBJ databases">
        <title>Draft genome of Mucuna pruriens seed.</title>
        <authorList>
            <person name="Nnadi N.E."/>
            <person name="Vos R."/>
            <person name="Hasami M.H."/>
            <person name="Devisetty U.K."/>
            <person name="Aguiy J.C."/>
        </authorList>
    </citation>
    <scope>NUCLEOTIDE SEQUENCE [LARGE SCALE GENOMIC DNA]</scope>
    <source>
        <strain evidence="3">JCA_2017</strain>
    </source>
</reference>
<feature type="domain" description="Retrovirus-related Pol polyprotein from transposon TNT 1-94-like beta-barrel" evidence="2">
    <location>
        <begin position="235"/>
        <end position="302"/>
    </location>
</feature>
<feature type="region of interest" description="Disordered" evidence="1">
    <location>
        <begin position="152"/>
        <end position="175"/>
    </location>
</feature>
<proteinExistence type="predicted"/>
<comment type="caution">
    <text evidence="3">The sequence shown here is derived from an EMBL/GenBank/DDBJ whole genome shotgun (WGS) entry which is preliminary data.</text>
</comment>
<dbReference type="PANTHER" id="PTHR34222:SF79">
    <property type="entry name" value="RETROVIRUS-RELATED POL POLYPROTEIN FROM TRANSPOSON TNT 1-94"/>
    <property type="match status" value="1"/>
</dbReference>
<protein>
    <recommendedName>
        <fullName evidence="2">Retrovirus-related Pol polyprotein from transposon TNT 1-94-like beta-barrel domain-containing protein</fullName>
    </recommendedName>
</protein>
<feature type="compositionally biased region" description="Basic and acidic residues" evidence="1">
    <location>
        <begin position="165"/>
        <end position="175"/>
    </location>
</feature>
<sequence>MAWLWNSMTLKISRNYIFYFSTSEIWENLIETYSMKEDSTAYYDIKSKIFNSRQGTLSVTEYYGTLNELWIELDQYQGLKMCKADSVAYTRLIERGRIFKFLHGLNFEYDPIRVQILGKEKLPSLSEVFFIVRSEETRRSIMLDKGNSNTGSVMVTGKGATKRSASKDKPFIKSSRGEYGHTKDNCYKHYGNEKVLERMGGNKGSTQMWVNQTTSNKENGVEHPSTLQLDQNIQAFNHMTLFPSHFISYLKVPKRQLITIANGDHVLIAGSDNVQLHSSLSLHNVLHVPKLSNNLISINRLIQDWKFAMTFFRSHCVIQELTTGRTIGVAKEQGGLYYLQYTKIDNNTNKEELPSSQQATSKTWATSQIWLYHKCLGHPPFGLLKTMFPHLFTRHHRATFSPCNNKSIEPFDLIHSDVWGPASNSISGAKWFVSFPI</sequence>
<accession>A0A371IAM1</accession>
<dbReference type="AlphaFoldDB" id="A0A371IAM1"/>
<name>A0A371IAM1_MUCPR</name>
<evidence type="ECO:0000313" key="3">
    <source>
        <dbReference type="EMBL" id="RDY12087.1"/>
    </source>
</evidence>
<keyword evidence="4" id="KW-1185">Reference proteome</keyword>
<evidence type="ECO:0000313" key="4">
    <source>
        <dbReference type="Proteomes" id="UP000257109"/>
    </source>
</evidence>
<evidence type="ECO:0000259" key="2">
    <source>
        <dbReference type="Pfam" id="PF22936"/>
    </source>
</evidence>
<dbReference type="PANTHER" id="PTHR34222">
    <property type="entry name" value="GAG_PRE-INTEGRS DOMAIN-CONTAINING PROTEIN"/>
    <property type="match status" value="1"/>
</dbReference>
<organism evidence="3 4">
    <name type="scientific">Mucuna pruriens</name>
    <name type="common">Velvet bean</name>
    <name type="synonym">Dolichos pruriens</name>
    <dbReference type="NCBI Taxonomy" id="157652"/>
    <lineage>
        <taxon>Eukaryota</taxon>
        <taxon>Viridiplantae</taxon>
        <taxon>Streptophyta</taxon>
        <taxon>Embryophyta</taxon>
        <taxon>Tracheophyta</taxon>
        <taxon>Spermatophyta</taxon>
        <taxon>Magnoliopsida</taxon>
        <taxon>eudicotyledons</taxon>
        <taxon>Gunneridae</taxon>
        <taxon>Pentapetalae</taxon>
        <taxon>rosids</taxon>
        <taxon>fabids</taxon>
        <taxon>Fabales</taxon>
        <taxon>Fabaceae</taxon>
        <taxon>Papilionoideae</taxon>
        <taxon>50 kb inversion clade</taxon>
        <taxon>NPAAA clade</taxon>
        <taxon>indigoferoid/millettioid clade</taxon>
        <taxon>Phaseoleae</taxon>
        <taxon>Mucuna</taxon>
    </lineage>
</organism>
<evidence type="ECO:0000256" key="1">
    <source>
        <dbReference type="SAM" id="MobiDB-lite"/>
    </source>
</evidence>
<dbReference type="Pfam" id="PF22936">
    <property type="entry name" value="Pol_BBD"/>
    <property type="match status" value="1"/>
</dbReference>
<dbReference type="InterPro" id="IPR054722">
    <property type="entry name" value="PolX-like_BBD"/>
</dbReference>